<dbReference type="SUPFAM" id="SSF160240">
    <property type="entry name" value="Cation efflux protein cytoplasmic domain-like"/>
    <property type="match status" value="1"/>
</dbReference>
<proteinExistence type="inferred from homology"/>
<dbReference type="KEGG" id="cwo:Cwoe_1582"/>
<dbReference type="InterPro" id="IPR027469">
    <property type="entry name" value="Cation_efflux_TMD_sf"/>
</dbReference>
<evidence type="ECO:0000313" key="12">
    <source>
        <dbReference type="EMBL" id="ADB50010.1"/>
    </source>
</evidence>
<feature type="transmembrane region" description="Helical" evidence="9">
    <location>
        <begin position="187"/>
        <end position="204"/>
    </location>
</feature>
<dbReference type="PANTHER" id="PTHR11562:SF17">
    <property type="entry name" value="RE54080P-RELATED"/>
    <property type="match status" value="1"/>
</dbReference>
<evidence type="ECO:0000256" key="7">
    <source>
        <dbReference type="ARBA" id="ARBA00023136"/>
    </source>
</evidence>
<dbReference type="Pfam" id="PF16916">
    <property type="entry name" value="ZT_dimer"/>
    <property type="match status" value="1"/>
</dbReference>
<comment type="similarity">
    <text evidence="2">Belongs to the cation diffusion facilitator (CDF) transporter (TC 2.A.4) family. SLC30A subfamily.</text>
</comment>
<dbReference type="EMBL" id="CP001854">
    <property type="protein sequence ID" value="ADB50010.1"/>
    <property type="molecule type" value="Genomic_DNA"/>
</dbReference>
<dbReference type="PANTHER" id="PTHR11562">
    <property type="entry name" value="CATION EFFLUX PROTEIN/ ZINC TRANSPORTER"/>
    <property type="match status" value="1"/>
</dbReference>
<gene>
    <name evidence="12" type="ordered locus">Cwoe_1582</name>
</gene>
<evidence type="ECO:0000313" key="13">
    <source>
        <dbReference type="Proteomes" id="UP000008229"/>
    </source>
</evidence>
<dbReference type="HOGENOM" id="CLU_013430_0_0_11"/>
<keyword evidence="4 9" id="KW-0812">Transmembrane</keyword>
<comment type="subcellular location">
    <subcellularLocation>
        <location evidence="1">Membrane</location>
        <topology evidence="1">Multi-pass membrane protein</topology>
    </subcellularLocation>
</comment>
<name>D3F034_CONWI</name>
<dbReference type="RefSeq" id="WP_012933061.1">
    <property type="nucleotide sequence ID" value="NC_013739.1"/>
</dbReference>
<dbReference type="Pfam" id="PF01545">
    <property type="entry name" value="Cation_efflux"/>
    <property type="match status" value="1"/>
</dbReference>
<dbReference type="AlphaFoldDB" id="D3F034"/>
<feature type="transmembrane region" description="Helical" evidence="9">
    <location>
        <begin position="54"/>
        <end position="72"/>
    </location>
</feature>
<feature type="transmembrane region" description="Helical" evidence="9">
    <location>
        <begin position="163"/>
        <end position="181"/>
    </location>
</feature>
<dbReference type="Gene3D" id="1.20.1510.10">
    <property type="entry name" value="Cation efflux protein transmembrane domain"/>
    <property type="match status" value="1"/>
</dbReference>
<evidence type="ECO:0000256" key="9">
    <source>
        <dbReference type="SAM" id="Phobius"/>
    </source>
</evidence>
<evidence type="ECO:0000259" key="10">
    <source>
        <dbReference type="Pfam" id="PF01545"/>
    </source>
</evidence>
<feature type="region of interest" description="Disordered" evidence="8">
    <location>
        <begin position="290"/>
        <end position="321"/>
    </location>
</feature>
<evidence type="ECO:0000256" key="8">
    <source>
        <dbReference type="SAM" id="MobiDB-lite"/>
    </source>
</evidence>
<feature type="domain" description="Cation efflux protein transmembrane" evidence="10">
    <location>
        <begin position="21"/>
        <end position="211"/>
    </location>
</feature>
<keyword evidence="3" id="KW-0813">Transport</keyword>
<dbReference type="InterPro" id="IPR058533">
    <property type="entry name" value="Cation_efflux_TM"/>
</dbReference>
<sequence>MGSMGHDHGHSHGAGADARALKIALALIVGFMSVEVVVGIIASSLALLSDAGHMLTDAAALALSLVAIRVAARPARGAMTYGFGRVEILAAQANGITLLLLAVWIVYEAVRRLIEPPSVEGGLVLVVALAGIVVNLLATWVLSRANRDKLNVEGSFKHILTDLYAFIGTAVAGAVIVVTGFERADPIASLVVAALMLHAGYGLVKASGRVFLEAAPEGVDPEAIGRAMAAHSGVVEVHDLHVWEVTSGFPALSAHVVVRAGLDCHELRHALQRELETRFDLHHTTLQVDHEAAPQGPLRIEVAQAGEGLSTSPSASRAPEK</sequence>
<keyword evidence="7 9" id="KW-0472">Membrane</keyword>
<protein>
    <submittedName>
        <fullName evidence="12">Cation diffusion facilitator family transporter</fullName>
    </submittedName>
</protein>
<evidence type="ECO:0000259" key="11">
    <source>
        <dbReference type="Pfam" id="PF16916"/>
    </source>
</evidence>
<dbReference type="SUPFAM" id="SSF161111">
    <property type="entry name" value="Cation efflux protein transmembrane domain-like"/>
    <property type="match status" value="1"/>
</dbReference>
<dbReference type="GO" id="GO:0005385">
    <property type="term" value="F:zinc ion transmembrane transporter activity"/>
    <property type="evidence" value="ECO:0007669"/>
    <property type="project" value="TreeGrafter"/>
</dbReference>
<reference evidence="13" key="2">
    <citation type="submission" date="2010-01" db="EMBL/GenBank/DDBJ databases">
        <title>The complete genome of Conexibacter woesei DSM 14684.</title>
        <authorList>
            <consortium name="US DOE Joint Genome Institute (JGI-PGF)"/>
            <person name="Lucas S."/>
            <person name="Copeland A."/>
            <person name="Lapidus A."/>
            <person name="Glavina del Rio T."/>
            <person name="Dalin E."/>
            <person name="Tice H."/>
            <person name="Bruce D."/>
            <person name="Goodwin L."/>
            <person name="Pitluck S."/>
            <person name="Kyrpides N."/>
            <person name="Mavromatis K."/>
            <person name="Ivanova N."/>
            <person name="Mikhailova N."/>
            <person name="Chertkov O."/>
            <person name="Brettin T."/>
            <person name="Detter J.C."/>
            <person name="Han C."/>
            <person name="Larimer F."/>
            <person name="Land M."/>
            <person name="Hauser L."/>
            <person name="Markowitz V."/>
            <person name="Cheng J.-F."/>
            <person name="Hugenholtz P."/>
            <person name="Woyke T."/>
            <person name="Wu D."/>
            <person name="Pukall R."/>
            <person name="Steenblock K."/>
            <person name="Schneider S."/>
            <person name="Klenk H.-P."/>
            <person name="Eisen J.A."/>
        </authorList>
    </citation>
    <scope>NUCLEOTIDE SEQUENCE [LARGE SCALE GENOMIC DNA]</scope>
    <source>
        <strain evidence="13">DSM 14684 / CIP 108061 / JCM 11494 / NBRC 100937 / ID131577</strain>
    </source>
</reference>
<evidence type="ECO:0000256" key="6">
    <source>
        <dbReference type="ARBA" id="ARBA00023065"/>
    </source>
</evidence>
<dbReference type="GO" id="GO:0005886">
    <property type="term" value="C:plasma membrane"/>
    <property type="evidence" value="ECO:0007669"/>
    <property type="project" value="TreeGrafter"/>
</dbReference>
<dbReference type="InterPro" id="IPR027470">
    <property type="entry name" value="Cation_efflux_CTD"/>
</dbReference>
<dbReference type="STRING" id="469383.Cwoe_1582"/>
<dbReference type="eggNOG" id="COG1230">
    <property type="taxonomic scope" value="Bacteria"/>
</dbReference>
<evidence type="ECO:0000256" key="2">
    <source>
        <dbReference type="ARBA" id="ARBA00008873"/>
    </source>
</evidence>
<reference evidence="12 13" key="1">
    <citation type="journal article" date="2010" name="Stand. Genomic Sci.">
        <title>Complete genome sequence of Conexibacter woesei type strain (ID131577).</title>
        <authorList>
            <person name="Pukall R."/>
            <person name="Lapidus A."/>
            <person name="Glavina Del Rio T."/>
            <person name="Copeland A."/>
            <person name="Tice H."/>
            <person name="Cheng J.-F."/>
            <person name="Lucas S."/>
            <person name="Chen F."/>
            <person name="Nolan M."/>
            <person name="Bruce D."/>
            <person name="Goodwin L."/>
            <person name="Pitluck S."/>
            <person name="Mavromatis K."/>
            <person name="Ivanova N."/>
            <person name="Ovchinnikova G."/>
            <person name="Pati A."/>
            <person name="Chen A."/>
            <person name="Palaniappan K."/>
            <person name="Land M."/>
            <person name="Hauser L."/>
            <person name="Chang Y.-J."/>
            <person name="Jeffries C.D."/>
            <person name="Chain P."/>
            <person name="Meincke L."/>
            <person name="Sims D."/>
            <person name="Brettin T."/>
            <person name="Detter J.C."/>
            <person name="Rohde M."/>
            <person name="Goeker M."/>
            <person name="Bristow J."/>
            <person name="Eisen J.A."/>
            <person name="Markowitz V."/>
            <person name="Kyrpides N.C."/>
            <person name="Klenk H.-P."/>
            <person name="Hugenholtz P."/>
        </authorList>
    </citation>
    <scope>NUCLEOTIDE SEQUENCE [LARGE SCALE GENOMIC DNA]</scope>
    <source>
        <strain evidence="13">DSM 14684 / CIP 108061 / JCM 11494 / NBRC 100937 / ID131577</strain>
    </source>
</reference>
<dbReference type="InterPro" id="IPR050681">
    <property type="entry name" value="CDF/SLC30A"/>
</dbReference>
<dbReference type="NCBIfam" id="TIGR01297">
    <property type="entry name" value="CDF"/>
    <property type="match status" value="1"/>
</dbReference>
<evidence type="ECO:0000256" key="4">
    <source>
        <dbReference type="ARBA" id="ARBA00022692"/>
    </source>
</evidence>
<accession>D3F034</accession>
<keyword evidence="5 9" id="KW-1133">Transmembrane helix</keyword>
<feature type="transmembrane region" description="Helical" evidence="9">
    <location>
        <begin position="84"/>
        <end position="107"/>
    </location>
</feature>
<dbReference type="Proteomes" id="UP000008229">
    <property type="component" value="Chromosome"/>
</dbReference>
<keyword evidence="13" id="KW-1185">Reference proteome</keyword>
<feature type="transmembrane region" description="Helical" evidence="9">
    <location>
        <begin position="122"/>
        <end position="142"/>
    </location>
</feature>
<organism evidence="12 13">
    <name type="scientific">Conexibacter woesei (strain DSM 14684 / CCUG 47730 / CIP 108061 / JCM 11494 / NBRC 100937 / ID131577)</name>
    <dbReference type="NCBI Taxonomy" id="469383"/>
    <lineage>
        <taxon>Bacteria</taxon>
        <taxon>Bacillati</taxon>
        <taxon>Actinomycetota</taxon>
        <taxon>Thermoleophilia</taxon>
        <taxon>Solirubrobacterales</taxon>
        <taxon>Conexibacteraceae</taxon>
        <taxon>Conexibacter</taxon>
    </lineage>
</organism>
<dbReference type="InterPro" id="IPR036837">
    <property type="entry name" value="Cation_efflux_CTD_sf"/>
</dbReference>
<feature type="domain" description="Cation efflux protein cytoplasmic" evidence="11">
    <location>
        <begin position="217"/>
        <end position="290"/>
    </location>
</feature>
<feature type="transmembrane region" description="Helical" evidence="9">
    <location>
        <begin position="21"/>
        <end position="48"/>
    </location>
</feature>
<evidence type="ECO:0000256" key="3">
    <source>
        <dbReference type="ARBA" id="ARBA00022448"/>
    </source>
</evidence>
<dbReference type="InterPro" id="IPR002524">
    <property type="entry name" value="Cation_efflux"/>
</dbReference>
<keyword evidence="6" id="KW-0406">Ion transport</keyword>
<evidence type="ECO:0000256" key="5">
    <source>
        <dbReference type="ARBA" id="ARBA00022989"/>
    </source>
</evidence>
<evidence type="ECO:0000256" key="1">
    <source>
        <dbReference type="ARBA" id="ARBA00004141"/>
    </source>
</evidence>